<dbReference type="Pfam" id="PF05008">
    <property type="entry name" value="V-SNARE"/>
    <property type="match status" value="1"/>
</dbReference>
<keyword evidence="4 10" id="KW-0812">Transmembrane</keyword>
<keyword evidence="7 9" id="KW-0175">Coiled coil</keyword>
<dbReference type="GO" id="GO:0006891">
    <property type="term" value="P:intra-Golgi vesicle-mediated transport"/>
    <property type="evidence" value="ECO:0007669"/>
    <property type="project" value="TreeGrafter"/>
</dbReference>
<dbReference type="EMBL" id="SEYY01014117">
    <property type="protein sequence ID" value="KAB7500382.1"/>
    <property type="molecule type" value="Genomic_DNA"/>
</dbReference>
<dbReference type="Proteomes" id="UP000326759">
    <property type="component" value="Unassembled WGS sequence"/>
</dbReference>
<feature type="domain" description="Vesicle transport v-SNARE N-terminal" evidence="11">
    <location>
        <begin position="1"/>
        <end position="94"/>
    </location>
</feature>
<dbReference type="GO" id="GO:0006886">
    <property type="term" value="P:intracellular protein transport"/>
    <property type="evidence" value="ECO:0007669"/>
    <property type="project" value="InterPro"/>
</dbReference>
<evidence type="ECO:0000256" key="2">
    <source>
        <dbReference type="ARBA" id="ARBA00006108"/>
    </source>
</evidence>
<dbReference type="GO" id="GO:0016236">
    <property type="term" value="P:macroautophagy"/>
    <property type="evidence" value="ECO:0007669"/>
    <property type="project" value="TreeGrafter"/>
</dbReference>
<dbReference type="GO" id="GO:0031201">
    <property type="term" value="C:SNARE complex"/>
    <property type="evidence" value="ECO:0007669"/>
    <property type="project" value="TreeGrafter"/>
</dbReference>
<sequence>MNDLLTEFEQQFGVITAEITTKTSLLLNSKELSRDKVINIIKEVNNLQNDSIELLEHMELEVREAPQDQREKLRTRVKSYEVELKRLQMEFERAKKSSINKEESIRLELFSGEGEGYGDNTDQKQRLINNTETLERTSVRLTQSFKAAIDSEQIGAQVLGDLQHQRETLSRARERLRHTDDDLNQSSRLLNSMVKRAVQNKFIVGSVFVLIVIVVIVSIYLKLLIEYIYFKKSVGSLLVLYFLFCLSVASLQPI</sequence>
<protein>
    <submittedName>
        <fullName evidence="12">Vesicle transport through interaction with t-SNAREs-like protein 1A</fullName>
    </submittedName>
</protein>
<evidence type="ECO:0000313" key="12">
    <source>
        <dbReference type="EMBL" id="KAB7500382.1"/>
    </source>
</evidence>
<dbReference type="Gene3D" id="1.20.58.400">
    <property type="entry name" value="t-snare proteins"/>
    <property type="match status" value="1"/>
</dbReference>
<evidence type="ECO:0000313" key="13">
    <source>
        <dbReference type="Proteomes" id="UP000326759"/>
    </source>
</evidence>
<dbReference type="GO" id="GO:0005484">
    <property type="term" value="F:SNAP receptor activity"/>
    <property type="evidence" value="ECO:0007669"/>
    <property type="project" value="TreeGrafter"/>
</dbReference>
<feature type="transmembrane region" description="Helical" evidence="10">
    <location>
        <begin position="233"/>
        <end position="251"/>
    </location>
</feature>
<dbReference type="Pfam" id="PF12352">
    <property type="entry name" value="V-SNARE_C"/>
    <property type="match status" value="1"/>
</dbReference>
<feature type="transmembrane region" description="Helical" evidence="10">
    <location>
        <begin position="202"/>
        <end position="221"/>
    </location>
</feature>
<evidence type="ECO:0000256" key="10">
    <source>
        <dbReference type="SAM" id="Phobius"/>
    </source>
</evidence>
<comment type="similarity">
    <text evidence="2">Belongs to the VTI1 family.</text>
</comment>
<accession>A0A5N5T245</accession>
<evidence type="ECO:0000256" key="4">
    <source>
        <dbReference type="ARBA" id="ARBA00022692"/>
    </source>
</evidence>
<dbReference type="OrthoDB" id="430637at2759"/>
<dbReference type="GO" id="GO:0006896">
    <property type="term" value="P:Golgi to vacuole transport"/>
    <property type="evidence" value="ECO:0007669"/>
    <property type="project" value="TreeGrafter"/>
</dbReference>
<evidence type="ECO:0000256" key="1">
    <source>
        <dbReference type="ARBA" id="ARBA00004211"/>
    </source>
</evidence>
<dbReference type="Gene3D" id="1.20.5.110">
    <property type="match status" value="1"/>
</dbReference>
<dbReference type="GO" id="GO:0005794">
    <property type="term" value="C:Golgi apparatus"/>
    <property type="evidence" value="ECO:0007669"/>
    <property type="project" value="TreeGrafter"/>
</dbReference>
<dbReference type="InterPro" id="IPR007705">
    <property type="entry name" value="Vesicle_trsprt_v-SNARE_N"/>
</dbReference>
<keyword evidence="8 10" id="KW-0472">Membrane</keyword>
<comment type="subcellular location">
    <subcellularLocation>
        <location evidence="1">Membrane</location>
        <topology evidence="1">Single-pass type IV membrane protein</topology>
    </subcellularLocation>
</comment>
<organism evidence="12 13">
    <name type="scientific">Armadillidium nasatum</name>
    <dbReference type="NCBI Taxonomy" id="96803"/>
    <lineage>
        <taxon>Eukaryota</taxon>
        <taxon>Metazoa</taxon>
        <taxon>Ecdysozoa</taxon>
        <taxon>Arthropoda</taxon>
        <taxon>Crustacea</taxon>
        <taxon>Multicrustacea</taxon>
        <taxon>Malacostraca</taxon>
        <taxon>Eumalacostraca</taxon>
        <taxon>Peracarida</taxon>
        <taxon>Isopoda</taxon>
        <taxon>Oniscidea</taxon>
        <taxon>Crinocheta</taxon>
        <taxon>Armadillidiidae</taxon>
        <taxon>Armadillidium</taxon>
    </lineage>
</organism>
<proteinExistence type="inferred from homology"/>
<evidence type="ECO:0000256" key="6">
    <source>
        <dbReference type="ARBA" id="ARBA00022989"/>
    </source>
</evidence>
<dbReference type="FunFam" id="1.20.5.110:FF:000078">
    <property type="entry name" value="Vesicle transport through interaction with t-SNAREs 1A"/>
    <property type="match status" value="1"/>
</dbReference>
<comment type="caution">
    <text evidence="12">The sequence shown here is derived from an EMBL/GenBank/DDBJ whole genome shotgun (WGS) entry which is preliminary data.</text>
</comment>
<dbReference type="InterPro" id="IPR038407">
    <property type="entry name" value="v-SNARE_N_sf"/>
</dbReference>
<dbReference type="InterPro" id="IPR010989">
    <property type="entry name" value="SNARE"/>
</dbReference>
<feature type="coiled-coil region" evidence="9">
    <location>
        <begin position="70"/>
        <end position="97"/>
    </location>
</feature>
<evidence type="ECO:0000256" key="3">
    <source>
        <dbReference type="ARBA" id="ARBA00022448"/>
    </source>
</evidence>
<reference evidence="12 13" key="1">
    <citation type="journal article" date="2019" name="PLoS Biol.">
        <title>Sex chromosomes control vertical transmission of feminizing Wolbachia symbionts in an isopod.</title>
        <authorList>
            <person name="Becking T."/>
            <person name="Chebbi M.A."/>
            <person name="Giraud I."/>
            <person name="Moumen B."/>
            <person name="Laverre T."/>
            <person name="Caubet Y."/>
            <person name="Peccoud J."/>
            <person name="Gilbert C."/>
            <person name="Cordaux R."/>
        </authorList>
    </citation>
    <scope>NUCLEOTIDE SEQUENCE [LARGE SCALE GENOMIC DNA]</scope>
    <source>
        <strain evidence="12">ANa2</strain>
        <tissue evidence="12">Whole body excluding digestive tract and cuticle</tissue>
    </source>
</reference>
<evidence type="ECO:0000256" key="7">
    <source>
        <dbReference type="ARBA" id="ARBA00023054"/>
    </source>
</evidence>
<evidence type="ECO:0000256" key="5">
    <source>
        <dbReference type="ARBA" id="ARBA00022927"/>
    </source>
</evidence>
<dbReference type="GO" id="GO:0005829">
    <property type="term" value="C:cytosol"/>
    <property type="evidence" value="ECO:0007669"/>
    <property type="project" value="GOC"/>
</dbReference>
<dbReference type="SUPFAM" id="SSF58038">
    <property type="entry name" value="SNARE fusion complex"/>
    <property type="match status" value="1"/>
</dbReference>
<gene>
    <name evidence="12" type="primary">VTI1A</name>
    <name evidence="12" type="ORF">Anas_06167</name>
</gene>
<name>A0A5N5T245_9CRUS</name>
<dbReference type="GO" id="GO:0005789">
    <property type="term" value="C:endoplasmic reticulum membrane"/>
    <property type="evidence" value="ECO:0007669"/>
    <property type="project" value="TreeGrafter"/>
</dbReference>
<evidence type="ECO:0000259" key="11">
    <source>
        <dbReference type="Pfam" id="PF05008"/>
    </source>
</evidence>
<keyword evidence="13" id="KW-1185">Reference proteome</keyword>
<dbReference type="GO" id="GO:0042147">
    <property type="term" value="P:retrograde transport, endosome to Golgi"/>
    <property type="evidence" value="ECO:0007669"/>
    <property type="project" value="TreeGrafter"/>
</dbReference>
<keyword evidence="5" id="KW-0653">Protein transport</keyword>
<evidence type="ECO:0000256" key="8">
    <source>
        <dbReference type="ARBA" id="ARBA00023136"/>
    </source>
</evidence>
<dbReference type="GO" id="GO:0000149">
    <property type="term" value="F:SNARE binding"/>
    <property type="evidence" value="ECO:0007669"/>
    <property type="project" value="TreeGrafter"/>
</dbReference>
<dbReference type="AlphaFoldDB" id="A0A5N5T245"/>
<dbReference type="GO" id="GO:0048280">
    <property type="term" value="P:vesicle fusion with Golgi apparatus"/>
    <property type="evidence" value="ECO:0007669"/>
    <property type="project" value="TreeGrafter"/>
</dbReference>
<dbReference type="PANTHER" id="PTHR21230">
    <property type="entry name" value="VESICLE TRANSPORT V-SNARE PROTEIN VTI1-RELATED"/>
    <property type="match status" value="1"/>
</dbReference>
<keyword evidence="6 10" id="KW-1133">Transmembrane helix</keyword>
<dbReference type="GO" id="GO:0012507">
    <property type="term" value="C:ER to Golgi transport vesicle membrane"/>
    <property type="evidence" value="ECO:0007669"/>
    <property type="project" value="TreeGrafter"/>
</dbReference>
<dbReference type="PANTHER" id="PTHR21230:SF26">
    <property type="entry name" value="VESICLE TRANSPORT THROUGH INTERACTION WITH T-SNARES HOMOLOG 1A"/>
    <property type="match status" value="1"/>
</dbReference>
<dbReference type="GO" id="GO:0031902">
    <property type="term" value="C:late endosome membrane"/>
    <property type="evidence" value="ECO:0007669"/>
    <property type="project" value="TreeGrafter"/>
</dbReference>
<dbReference type="SUPFAM" id="SSF47661">
    <property type="entry name" value="t-snare proteins"/>
    <property type="match status" value="1"/>
</dbReference>
<keyword evidence="3" id="KW-0813">Transport</keyword>
<evidence type="ECO:0000256" key="9">
    <source>
        <dbReference type="SAM" id="Coils"/>
    </source>
</evidence>